<evidence type="ECO:0000313" key="2">
    <source>
        <dbReference type="WBParaSite" id="JU765_v2.g7270.t1"/>
    </source>
</evidence>
<proteinExistence type="predicted"/>
<dbReference type="WBParaSite" id="JU765_v2.g7270.t1">
    <property type="protein sequence ID" value="JU765_v2.g7270.t1"/>
    <property type="gene ID" value="JU765_v2.g7270"/>
</dbReference>
<protein>
    <submittedName>
        <fullName evidence="2">SXP/RAL-2 family protein Ani s 5-like cation-binding domain-containing protein</fullName>
    </submittedName>
</protein>
<dbReference type="Proteomes" id="UP000887576">
    <property type="component" value="Unplaced"/>
</dbReference>
<sequence>MNNILCRKICCCCFSDNKNVNPVTLTRAETITVQPTTSGGLQMSQLSSKEVKVTSKRRNGSNVSEFDEIDLNVPTDEDLQPAPVPSNVSQTFAAAVTDMMLDEIHEEASEKEGDVEEEPGRIDTDAVVEATDEEVRNTLTRPLTVKTSAKVEEENVLKKEPSLELSPKSDLTDSEVHENVLEKSDDGLTHQIQESIDVSSITPKVCEIDDETTEQRKVLPSNETPVISESEAKQSQSSGKDDSLTNETELEEMPSSKNEVQDAPIEEKVESDLEAKPLPNVHSVEEDADDETTASTDFEMKHSAAHPEGSRDSPPPLPNDPPPESPEPEMRRPTMYGALSESDSSESESESLTSPRKKPNRVSVKQTNVVITKVTAVDAPNVEEVSDLESLATDRENQPKPKGYIVLTDDEFNNVFPFLYGLADEEKKSFLEIIWSTNLTFHEKSKYADEWARKHDAAVQEAYNEWKNQTEEFFKNVIKVHQEKAKNLSIQAQTADKTFIDILVDENITPKEKCEKIVNLAKSLPDSVRQEARITPPKNVNCSDQNLIRKPSTFHDMAAQL</sequence>
<evidence type="ECO:0000313" key="1">
    <source>
        <dbReference type="Proteomes" id="UP000887576"/>
    </source>
</evidence>
<name>A0AC34RIS4_9BILA</name>
<accession>A0AC34RIS4</accession>
<organism evidence="1 2">
    <name type="scientific">Panagrolaimus sp. JU765</name>
    <dbReference type="NCBI Taxonomy" id="591449"/>
    <lineage>
        <taxon>Eukaryota</taxon>
        <taxon>Metazoa</taxon>
        <taxon>Ecdysozoa</taxon>
        <taxon>Nematoda</taxon>
        <taxon>Chromadorea</taxon>
        <taxon>Rhabditida</taxon>
        <taxon>Tylenchina</taxon>
        <taxon>Panagrolaimomorpha</taxon>
        <taxon>Panagrolaimoidea</taxon>
        <taxon>Panagrolaimidae</taxon>
        <taxon>Panagrolaimus</taxon>
    </lineage>
</organism>
<reference evidence="2" key="1">
    <citation type="submission" date="2022-11" db="UniProtKB">
        <authorList>
            <consortium name="WormBaseParasite"/>
        </authorList>
    </citation>
    <scope>IDENTIFICATION</scope>
</reference>